<dbReference type="OrthoDB" id="1438113at2"/>
<evidence type="ECO:0000256" key="1">
    <source>
        <dbReference type="ARBA" id="ARBA00022729"/>
    </source>
</evidence>
<organism evidence="3 4">
    <name type="scientific">Algibacter marinivivus</name>
    <dbReference type="NCBI Taxonomy" id="2100723"/>
    <lineage>
        <taxon>Bacteria</taxon>
        <taxon>Pseudomonadati</taxon>
        <taxon>Bacteroidota</taxon>
        <taxon>Flavobacteriia</taxon>
        <taxon>Flavobacteriales</taxon>
        <taxon>Flavobacteriaceae</taxon>
        <taxon>Algibacter</taxon>
    </lineage>
</organism>
<name>A0A2U2X987_9FLAO</name>
<keyword evidence="4" id="KW-1185">Reference proteome</keyword>
<proteinExistence type="predicted"/>
<dbReference type="Gene3D" id="2.40.160.20">
    <property type="match status" value="1"/>
</dbReference>
<feature type="domain" description="Outer membrane protein beta-barrel" evidence="2">
    <location>
        <begin position="10"/>
        <end position="194"/>
    </location>
</feature>
<sequence>MTSFKQSIIIVLILFYSANVFTQDSRLNLEVNYPIPIDDNFIGRSFKGFIDLGLKYHFSKVKPINLGVSINAGLLKNNKDDRIQPFDVNMTILQPRLFAEFSIKSLTKFHPSVGFGYSFISAKARNFDNFNTQINTSENVNGFNLNLGIALDVSEKLFTQFQYDFIKINLDKGVPKNKYNSNVNILKIGLGYRF</sequence>
<dbReference type="RefSeq" id="WP_109352380.1">
    <property type="nucleotide sequence ID" value="NZ_QFRI01000001.1"/>
</dbReference>
<evidence type="ECO:0000259" key="2">
    <source>
        <dbReference type="Pfam" id="PF13505"/>
    </source>
</evidence>
<dbReference type="AlphaFoldDB" id="A0A2U2X987"/>
<dbReference type="EMBL" id="QFRI01000001">
    <property type="protein sequence ID" value="PWH84377.1"/>
    <property type="molecule type" value="Genomic_DNA"/>
</dbReference>
<dbReference type="SUPFAM" id="SSF56925">
    <property type="entry name" value="OMPA-like"/>
    <property type="match status" value="1"/>
</dbReference>
<accession>A0A2U2X987</accession>
<reference evidence="3 4" key="2">
    <citation type="submission" date="2018-05" db="EMBL/GenBank/DDBJ databases">
        <title>Algibacter marinivivus sp. nov., isolated from sample around a algae.</title>
        <authorList>
            <person name="Zhong X."/>
        </authorList>
    </citation>
    <scope>NUCLEOTIDE SEQUENCE [LARGE SCALE GENOMIC DNA]</scope>
    <source>
        <strain evidence="3 4">ZY111</strain>
    </source>
</reference>
<evidence type="ECO:0000313" key="3">
    <source>
        <dbReference type="EMBL" id="PWH84377.1"/>
    </source>
</evidence>
<reference evidence="4" key="1">
    <citation type="submission" date="2018-05" db="EMBL/GenBank/DDBJ databases">
        <title>Algibacter marinivivus sp. nov., isolated from sample around a algae.</title>
        <authorList>
            <person name="Lu D."/>
        </authorList>
    </citation>
    <scope>NUCLEOTIDE SEQUENCE [LARGE SCALE GENOMIC DNA]</scope>
    <source>
        <strain evidence="4">ZY111</strain>
    </source>
</reference>
<gene>
    <name evidence="3" type="ORF">DIS18_07530</name>
</gene>
<comment type="caution">
    <text evidence="3">The sequence shown here is derived from an EMBL/GenBank/DDBJ whole genome shotgun (WGS) entry which is preliminary data.</text>
</comment>
<evidence type="ECO:0000313" key="4">
    <source>
        <dbReference type="Proteomes" id="UP000245375"/>
    </source>
</evidence>
<protein>
    <recommendedName>
        <fullName evidence="2">Outer membrane protein beta-barrel domain-containing protein</fullName>
    </recommendedName>
</protein>
<dbReference type="InterPro" id="IPR011250">
    <property type="entry name" value="OMP/PagP_B-barrel"/>
</dbReference>
<keyword evidence="1" id="KW-0732">Signal</keyword>
<dbReference type="Pfam" id="PF13505">
    <property type="entry name" value="OMP_b-brl"/>
    <property type="match status" value="1"/>
</dbReference>
<dbReference type="InterPro" id="IPR027385">
    <property type="entry name" value="Beta-barrel_OMP"/>
</dbReference>
<dbReference type="Proteomes" id="UP000245375">
    <property type="component" value="Unassembled WGS sequence"/>
</dbReference>
<reference evidence="4" key="3">
    <citation type="submission" date="2018-05" db="EMBL/GenBank/DDBJ databases">
        <authorList>
            <person name="Lu D."/>
        </authorList>
    </citation>
    <scope>NUCLEOTIDE SEQUENCE [LARGE SCALE GENOMIC DNA]</scope>
    <source>
        <strain evidence="4">ZY111</strain>
    </source>
</reference>